<dbReference type="InterPro" id="IPR002901">
    <property type="entry name" value="MGlyc_endo_b_GlcNAc-like_dom"/>
</dbReference>
<evidence type="ECO:0000313" key="8">
    <source>
        <dbReference type="Proteomes" id="UP001549146"/>
    </source>
</evidence>
<name>A0ABV2LWW6_9FLAO</name>
<evidence type="ECO:0000256" key="3">
    <source>
        <dbReference type="ARBA" id="ARBA00022801"/>
    </source>
</evidence>
<feature type="chain" id="PRO_5045846903" description="Peptidoglycan hydrolase" evidence="5">
    <location>
        <begin position="20"/>
        <end position="348"/>
    </location>
</feature>
<keyword evidence="1" id="KW-0929">Antimicrobial</keyword>
<gene>
    <name evidence="7" type="ORF">ABID46_002553</name>
</gene>
<dbReference type="PROSITE" id="PS51782">
    <property type="entry name" value="LYSM"/>
    <property type="match status" value="2"/>
</dbReference>
<dbReference type="Pfam" id="PF01832">
    <property type="entry name" value="Glucosaminidase"/>
    <property type="match status" value="1"/>
</dbReference>
<dbReference type="Proteomes" id="UP001549146">
    <property type="component" value="Unassembled WGS sequence"/>
</dbReference>
<dbReference type="Gene3D" id="1.10.530.10">
    <property type="match status" value="1"/>
</dbReference>
<accession>A0ABV2LWW6</accession>
<dbReference type="SMART" id="SM00047">
    <property type="entry name" value="LYZ2"/>
    <property type="match status" value="1"/>
</dbReference>
<organism evidence="7 8">
    <name type="scientific">Moheibacter stercoris</name>
    <dbReference type="NCBI Taxonomy" id="1628251"/>
    <lineage>
        <taxon>Bacteria</taxon>
        <taxon>Pseudomonadati</taxon>
        <taxon>Bacteroidota</taxon>
        <taxon>Flavobacteriia</taxon>
        <taxon>Flavobacteriales</taxon>
        <taxon>Weeksellaceae</taxon>
        <taxon>Moheibacter</taxon>
    </lineage>
</organism>
<keyword evidence="2" id="KW-0081">Bacteriolytic enzyme</keyword>
<dbReference type="EMBL" id="JBEPMO010000025">
    <property type="protein sequence ID" value="MET3732961.1"/>
    <property type="molecule type" value="Genomic_DNA"/>
</dbReference>
<evidence type="ECO:0000259" key="6">
    <source>
        <dbReference type="PROSITE" id="PS51782"/>
    </source>
</evidence>
<evidence type="ECO:0000256" key="5">
    <source>
        <dbReference type="SAM" id="SignalP"/>
    </source>
</evidence>
<evidence type="ECO:0000256" key="4">
    <source>
        <dbReference type="ARBA" id="ARBA00032108"/>
    </source>
</evidence>
<dbReference type="RefSeq" id="WP_354510679.1">
    <property type="nucleotide sequence ID" value="NZ_JBEPMO010000025.1"/>
</dbReference>
<sequence>MKKKGLLISLILICFNLYAQDSRDIDYIRTHARLAVEEMHLYKIPASITLSQGILETGGGQSRLAEKANNHFGIKCKSPKEWSGPTISHTDDAPNECFRVYGSVQESYRDHSKFLAERPYYKDLFKLDMLDYIAWAHGLKKAGYATNPKYAGILISRIEKYNLDKFDRIHPEEVDKVLENLYGKSNIIALSGMTETTKEVIKATIPEPLATVATVTIEQPIKKIEIEKRAKNPMMRIKRHSVGVDYVIAYEGETLASLSKLYDFSIKDLAKYNELPTSGKLTPGQLVFFGKKKNKGSDEKYTVQQGDTMYLIAQKMGMKVDKLYSLNKLKAGDQPKVGTVLHLRSRKR</sequence>
<dbReference type="PANTHER" id="PTHR33308">
    <property type="entry name" value="PEPTIDOGLYCAN HYDROLASE FLGJ"/>
    <property type="match status" value="1"/>
</dbReference>
<feature type="signal peptide" evidence="5">
    <location>
        <begin position="1"/>
        <end position="19"/>
    </location>
</feature>
<dbReference type="SMART" id="SM00257">
    <property type="entry name" value="LysM"/>
    <property type="match status" value="2"/>
</dbReference>
<evidence type="ECO:0000313" key="7">
    <source>
        <dbReference type="EMBL" id="MET3732961.1"/>
    </source>
</evidence>
<dbReference type="InterPro" id="IPR018392">
    <property type="entry name" value="LysM"/>
</dbReference>
<dbReference type="CDD" id="cd00118">
    <property type="entry name" value="LysM"/>
    <property type="match status" value="2"/>
</dbReference>
<feature type="domain" description="LysM" evidence="6">
    <location>
        <begin position="245"/>
        <end position="289"/>
    </location>
</feature>
<evidence type="ECO:0000256" key="1">
    <source>
        <dbReference type="ARBA" id="ARBA00022529"/>
    </source>
</evidence>
<keyword evidence="5" id="KW-0732">Signal</keyword>
<comment type="caution">
    <text evidence="7">The sequence shown here is derived from an EMBL/GenBank/DDBJ whole genome shotgun (WGS) entry which is preliminary data.</text>
</comment>
<dbReference type="InterPro" id="IPR051056">
    <property type="entry name" value="Glycosyl_Hydrolase_73"/>
</dbReference>
<dbReference type="InterPro" id="IPR036779">
    <property type="entry name" value="LysM_dom_sf"/>
</dbReference>
<keyword evidence="8" id="KW-1185">Reference proteome</keyword>
<protein>
    <recommendedName>
        <fullName evidence="4">Peptidoglycan hydrolase</fullName>
    </recommendedName>
</protein>
<proteinExistence type="predicted"/>
<evidence type="ECO:0000256" key="2">
    <source>
        <dbReference type="ARBA" id="ARBA00022638"/>
    </source>
</evidence>
<dbReference type="SUPFAM" id="SSF54106">
    <property type="entry name" value="LysM domain"/>
    <property type="match status" value="2"/>
</dbReference>
<dbReference type="PANTHER" id="PTHR33308:SF9">
    <property type="entry name" value="PEPTIDOGLYCAN HYDROLASE FLGJ"/>
    <property type="match status" value="1"/>
</dbReference>
<dbReference type="Gene3D" id="3.10.350.10">
    <property type="entry name" value="LysM domain"/>
    <property type="match status" value="1"/>
</dbReference>
<feature type="domain" description="LysM" evidence="6">
    <location>
        <begin position="299"/>
        <end position="343"/>
    </location>
</feature>
<reference evidence="7 8" key="1">
    <citation type="submission" date="2024-06" db="EMBL/GenBank/DDBJ databases">
        <title>Genomic Encyclopedia of Type Strains, Phase IV (KMG-IV): sequencing the most valuable type-strain genomes for metagenomic binning, comparative biology and taxonomic classification.</title>
        <authorList>
            <person name="Goeker M."/>
        </authorList>
    </citation>
    <scope>NUCLEOTIDE SEQUENCE [LARGE SCALE GENOMIC DNA]</scope>
    <source>
        <strain evidence="7 8">DSM 29388</strain>
    </source>
</reference>
<keyword evidence="3" id="KW-0378">Hydrolase</keyword>
<dbReference type="Pfam" id="PF01476">
    <property type="entry name" value="LysM"/>
    <property type="match status" value="2"/>
</dbReference>